<dbReference type="InterPro" id="IPR028994">
    <property type="entry name" value="Integrin_alpha_N"/>
</dbReference>
<proteinExistence type="predicted"/>
<gene>
    <name evidence="3" type="ORF">F3059_02795</name>
</gene>
<protein>
    <submittedName>
        <fullName evidence="3">T9SS type A sorting domain-containing protein</fullName>
    </submittedName>
</protein>
<dbReference type="NCBIfam" id="TIGR04183">
    <property type="entry name" value="Por_Secre_tail"/>
    <property type="match status" value="1"/>
</dbReference>
<organism evidence="3 4">
    <name type="scientific">Salibacter halophilus</name>
    <dbReference type="NCBI Taxonomy" id="1803916"/>
    <lineage>
        <taxon>Bacteria</taxon>
        <taxon>Pseudomonadati</taxon>
        <taxon>Bacteroidota</taxon>
        <taxon>Flavobacteriia</taxon>
        <taxon>Flavobacteriales</taxon>
        <taxon>Salibacteraceae</taxon>
        <taxon>Salibacter</taxon>
    </lineage>
</organism>
<sequence>MKNTFTILFIIINTISYAQIQKGNDINGEDEHDESGFSISMPNSYTIAIGAPYNDQTPWESGHVRVFLWNGNSWIQKGSDIDGENSHDNSGYSVSMPNSNIVAIGAPFNDGNSSVSGHVRVYKWDGNTWVQKGNDIDGSFGGDYSGYAVSMSDSNTLAIGAPKNDVNGVNSGQVRVLVWNGNNWIQKGNSIYGEAPLDNLGKTISMPDSNTLALGAYDNYGNGTESGHVRVFYWNGNSWMQKGNEIEGDTAYDRLGASVSMPDSNTLAVAAPRSNVNGSNSGQIKIYKWNGVSWTQKGNDIYGESSESYAGSSISMADSNTIIIGAKGNDDNGNNSGQARLYSWNGNSWLQIGQDVNGENNYDFFGQTVSSPNSSVFAVGAPLNDGVNNLDPDIGHVRVYCIPTTQTITQTTCDNYTPPSGNYTWTTSGTYQDTIVNSLGCDSILTINLTVNNSNAGSQSKMVCNSFTWPANNQSYTSSGNYTTTLTNSDGCDSVVTLNLTVNDSSSSTISTVVCDNYTSPSGNYNWTSSGTYMDTIQNAEGCDSLITVNLTVNQSTISSISPIVCDNYTSPSENYTWTTSGTYQDTISNIAGCDSVITIDLNVDSINSDVQNSGDSLIAQDTGATYQWVYCDNNSTPIPGETDQILEVAVSGDYAVSLTKHGCIDTSACYNVIPSGFETAISGENNIIVYPNPNDGLFTIEHSFTERKPFEVTNVNGKVLYSGTLTQKQTKVDLSNFATGIYLLRVEDAIMKLVLK</sequence>
<accession>A0A6N6MDE2</accession>
<dbReference type="RefSeq" id="WP_151166423.1">
    <property type="nucleotide sequence ID" value="NZ_WACR01000002.1"/>
</dbReference>
<keyword evidence="1" id="KW-0732">Signal</keyword>
<dbReference type="InterPro" id="IPR013519">
    <property type="entry name" value="Int_alpha_beta-p"/>
</dbReference>
<dbReference type="Pfam" id="PF18962">
    <property type="entry name" value="Por_Secre_tail"/>
    <property type="match status" value="1"/>
</dbReference>
<dbReference type="SMART" id="SM00191">
    <property type="entry name" value="Int_alpha"/>
    <property type="match status" value="6"/>
</dbReference>
<dbReference type="SUPFAM" id="SSF50965">
    <property type="entry name" value="Galactose oxidase, central domain"/>
    <property type="match status" value="1"/>
</dbReference>
<dbReference type="PANTHER" id="PTHR36220">
    <property type="entry name" value="UNNAMED PRODUCT"/>
    <property type="match status" value="1"/>
</dbReference>
<dbReference type="PANTHER" id="PTHR36220:SF1">
    <property type="entry name" value="GAMMA TUBULIN COMPLEX COMPONENT C-TERMINAL DOMAIN-CONTAINING PROTEIN"/>
    <property type="match status" value="1"/>
</dbReference>
<evidence type="ECO:0000313" key="3">
    <source>
        <dbReference type="EMBL" id="KAB1065599.1"/>
    </source>
</evidence>
<dbReference type="InterPro" id="IPR026444">
    <property type="entry name" value="Secre_tail"/>
</dbReference>
<keyword evidence="4" id="KW-1185">Reference proteome</keyword>
<dbReference type="EMBL" id="WACR01000002">
    <property type="protein sequence ID" value="KAB1065599.1"/>
    <property type="molecule type" value="Genomic_DNA"/>
</dbReference>
<dbReference type="InterPro" id="IPR011043">
    <property type="entry name" value="Gal_Oxase/kelch_b-propeller"/>
</dbReference>
<dbReference type="OrthoDB" id="1403372at2"/>
<feature type="domain" description="Secretion system C-terminal sorting" evidence="2">
    <location>
        <begin position="690"/>
        <end position="750"/>
    </location>
</feature>
<dbReference type="Proteomes" id="UP000435357">
    <property type="component" value="Unassembled WGS sequence"/>
</dbReference>
<evidence type="ECO:0000256" key="1">
    <source>
        <dbReference type="ARBA" id="ARBA00022729"/>
    </source>
</evidence>
<dbReference type="Gene3D" id="2.130.10.130">
    <property type="entry name" value="Integrin alpha, N-terminal"/>
    <property type="match status" value="2"/>
</dbReference>
<reference evidence="3 4" key="1">
    <citation type="submission" date="2019-09" db="EMBL/GenBank/DDBJ databases">
        <title>Genomes of Cryomorphaceae.</title>
        <authorList>
            <person name="Bowman J.P."/>
        </authorList>
    </citation>
    <scope>NUCLEOTIDE SEQUENCE [LARGE SCALE GENOMIC DNA]</scope>
    <source>
        <strain evidence="3 4">KCTC 52047</strain>
    </source>
</reference>
<dbReference type="AlphaFoldDB" id="A0A6N6MDE2"/>
<comment type="caution">
    <text evidence="3">The sequence shown here is derived from an EMBL/GenBank/DDBJ whole genome shotgun (WGS) entry which is preliminary data.</text>
</comment>
<evidence type="ECO:0000313" key="4">
    <source>
        <dbReference type="Proteomes" id="UP000435357"/>
    </source>
</evidence>
<evidence type="ECO:0000259" key="2">
    <source>
        <dbReference type="Pfam" id="PF18962"/>
    </source>
</evidence>
<name>A0A6N6MDE2_9FLAO</name>